<feature type="domain" description="HTH cro/C1-type" evidence="1">
    <location>
        <begin position="17"/>
        <end position="70"/>
    </location>
</feature>
<reference evidence="2 3" key="1">
    <citation type="journal article" date="2004" name="Nat. Biotechnol.">
        <title>The genome sequence of the anaerobic, sulfate-reducing bacterium Desulfovibrio vulgaris Hildenborough.</title>
        <authorList>
            <person name="Heidelberg J.F."/>
            <person name="Seshadri R."/>
            <person name="Haveman S.A."/>
            <person name="Hemme C.L."/>
            <person name="Paulsen I.T."/>
            <person name="Kolonay J.F."/>
            <person name="Eisen J.A."/>
            <person name="Ward N."/>
            <person name="Methe B."/>
            <person name="Brinkac L.M."/>
            <person name="Daugherty S.C."/>
            <person name="Deboy R.T."/>
            <person name="Dodson R.J."/>
            <person name="Durkin A.S."/>
            <person name="Madupu R."/>
            <person name="Nelson W.C."/>
            <person name="Sullivan S.A."/>
            <person name="Fouts D."/>
            <person name="Haft D.H."/>
            <person name="Selengut J."/>
            <person name="Peterson J.D."/>
            <person name="Davidsen T.M."/>
            <person name="Zafar N."/>
            <person name="Zhou L."/>
            <person name="Radune D."/>
            <person name="Dimitrov G."/>
            <person name="Hance M."/>
            <person name="Tran K."/>
            <person name="Khouri H."/>
            <person name="Gill J."/>
            <person name="Utterback T.R."/>
            <person name="Feldblyum T.V."/>
            <person name="Wall J.D."/>
            <person name="Voordouw G."/>
            <person name="Fraser C.M."/>
        </authorList>
    </citation>
    <scope>NUCLEOTIDE SEQUENCE [LARGE SCALE GENOMIC DNA]</scope>
    <source>
        <strain evidence="3">ATCC 29579 / DSM 644 / NCIMB 8303 / VKM B-1760 / Hildenborough</strain>
    </source>
</reference>
<sequence length="90" mass="10080">MQSSIPTNLTHLSRQERLRIWMQRKGITFTALARELDVTPNAVSKLCHQSTMPTRRHAALLGLGVPVELLPTPCDLKTGPKPRVQQSQPE</sequence>
<dbReference type="Proteomes" id="UP000002194">
    <property type="component" value="Chromosome"/>
</dbReference>
<keyword evidence="3" id="KW-1185">Reference proteome</keyword>
<accession>Q727M0</accession>
<gene>
    <name evidence="2" type="ordered locus">DVU_2835</name>
</gene>
<dbReference type="AlphaFoldDB" id="Q727M0"/>
<proteinExistence type="predicted"/>
<protein>
    <submittedName>
        <fullName evidence="2">Transcriptional regulator, putative</fullName>
    </submittedName>
</protein>
<dbReference type="SUPFAM" id="SSF47413">
    <property type="entry name" value="lambda repressor-like DNA-binding domains"/>
    <property type="match status" value="1"/>
</dbReference>
<evidence type="ECO:0000313" key="3">
    <source>
        <dbReference type="Proteomes" id="UP000002194"/>
    </source>
</evidence>
<dbReference type="KEGG" id="dvu:DVU_2835"/>
<dbReference type="STRING" id="882.DVU_2835"/>
<dbReference type="Gene3D" id="1.10.260.40">
    <property type="entry name" value="lambda repressor-like DNA-binding domains"/>
    <property type="match status" value="1"/>
</dbReference>
<dbReference type="CDD" id="cd00093">
    <property type="entry name" value="HTH_XRE"/>
    <property type="match status" value="1"/>
</dbReference>
<dbReference type="eggNOG" id="ENOG50318CS">
    <property type="taxonomic scope" value="Bacteria"/>
</dbReference>
<dbReference type="PaxDb" id="882-DVU_2835"/>
<name>Q727M0_NITV2</name>
<dbReference type="GO" id="GO:0003677">
    <property type="term" value="F:DNA binding"/>
    <property type="evidence" value="ECO:0007669"/>
    <property type="project" value="InterPro"/>
</dbReference>
<dbReference type="SMART" id="SM00530">
    <property type="entry name" value="HTH_XRE"/>
    <property type="match status" value="1"/>
</dbReference>
<dbReference type="EnsemblBacteria" id="AAS97307">
    <property type="protein sequence ID" value="AAS97307"/>
    <property type="gene ID" value="DVU_2835"/>
</dbReference>
<dbReference type="InterPro" id="IPR001387">
    <property type="entry name" value="Cro/C1-type_HTH"/>
</dbReference>
<dbReference type="PATRIC" id="fig|882.5.peg.2562"/>
<dbReference type="EMBL" id="AE017285">
    <property type="protein sequence ID" value="AAS97307.1"/>
    <property type="molecule type" value="Genomic_DNA"/>
</dbReference>
<dbReference type="OrthoDB" id="5460283at2"/>
<evidence type="ECO:0000313" key="2">
    <source>
        <dbReference type="EMBL" id="AAS97307.1"/>
    </source>
</evidence>
<evidence type="ECO:0000259" key="1">
    <source>
        <dbReference type="SMART" id="SM00530"/>
    </source>
</evidence>
<organism evidence="2 3">
    <name type="scientific">Nitratidesulfovibrio vulgaris (strain ATCC 29579 / DSM 644 / CCUG 34227 / NCIMB 8303 / VKM B-1760 / Hildenborough)</name>
    <name type="common">Desulfovibrio vulgaris</name>
    <dbReference type="NCBI Taxonomy" id="882"/>
    <lineage>
        <taxon>Bacteria</taxon>
        <taxon>Pseudomonadati</taxon>
        <taxon>Thermodesulfobacteriota</taxon>
        <taxon>Desulfovibrionia</taxon>
        <taxon>Desulfovibrionales</taxon>
        <taxon>Desulfovibrionaceae</taxon>
        <taxon>Nitratidesulfovibrio</taxon>
    </lineage>
</organism>
<dbReference type="HOGENOM" id="CLU_2436058_0_0_7"/>
<dbReference type="InterPro" id="IPR010982">
    <property type="entry name" value="Lambda_DNA-bd_dom_sf"/>
</dbReference>